<dbReference type="PROSITE" id="PS51257">
    <property type="entry name" value="PROKAR_LIPOPROTEIN"/>
    <property type="match status" value="1"/>
</dbReference>
<accession>A0ABM7VFK5</accession>
<evidence type="ECO:0000256" key="1">
    <source>
        <dbReference type="ARBA" id="ARBA00004370"/>
    </source>
</evidence>
<feature type="domain" description="POTRA" evidence="7">
    <location>
        <begin position="313"/>
        <end position="367"/>
    </location>
</feature>
<evidence type="ECO:0000313" key="8">
    <source>
        <dbReference type="EMBL" id="BDC99756.1"/>
    </source>
</evidence>
<keyword evidence="4" id="KW-0472">Membrane</keyword>
<dbReference type="EMBL" id="AP025292">
    <property type="protein sequence ID" value="BDC99756.1"/>
    <property type="molecule type" value="Genomic_DNA"/>
</dbReference>
<dbReference type="Gene3D" id="2.40.160.50">
    <property type="entry name" value="membrane protein fhac: a member of the omp85/tpsb transporter family"/>
    <property type="match status" value="1"/>
</dbReference>
<dbReference type="InterPro" id="IPR000184">
    <property type="entry name" value="Bac_surfAg_D15"/>
</dbReference>
<dbReference type="Pfam" id="PF07244">
    <property type="entry name" value="POTRA"/>
    <property type="match status" value="2"/>
</dbReference>
<dbReference type="PANTHER" id="PTHR12815:SF47">
    <property type="entry name" value="TRANSLOCATION AND ASSEMBLY MODULE SUBUNIT TAMA"/>
    <property type="match status" value="1"/>
</dbReference>
<dbReference type="Gene3D" id="3.10.20.310">
    <property type="entry name" value="membrane protein fhac"/>
    <property type="match status" value="2"/>
</dbReference>
<sequence length="823" mass="93955">MRKQFYITLVLYTLMVLVFSACGASRYLAEGQYVLNRHQVKGNDSFKEDDLLRWAKAKPNSKTLFLPFNYYVTMYERGVHSYDSAAYEAQKQRIISKYDTKLAKLKPNSRKYNKTLDKKRAKVEKQDVKIREGNFWMRNGEPLAVFDSSKVEASAEAIEALYHARGYFSAQVNYNVKYRERLASVTYNVSEGTPHRLDTVKLVTTDANITALLKEHRAESKLKKGTIYAQSKLSDERTRIDDLLKNHGYFEFSKEYVSFQVDTLTKPGFYSVETQISNPDDGGAHKVYTLDSVTFTTDASVQGLEKARIQRSVSGIVFSSEDHRMSDKVLSRRVFIRPGDPYSKDKTLQTQQQLANMDMFRFVNVNYDTLGGKMVAHIFTNPLDLYQTSYEAGMNVTQGIPGPVFNLGVKNRNTFGGLEVLELNGGYSMEGVQTINNEGLSKIDISQQWRANLSLTFPQFLFPMKESQRLRFGYLNPRTKLTLGYGTVDRPDYFKSNINTSFDYVWKGRKGNQFKFTPFEVAFINSSLSDKFREDLEELAKQGNNLINSYLPSVVTTTNFSAIFNFNRDVNNPDRGAYLQVFLESGGLLFGNVLKPLYDQNNLESYRYFKYSFDFRKYVTLNRQKTARFAYRLKFGMAVAYGDNKQLPSERYFFAGGSSSNRGWVPRRLGPGYFVPVPGTNYDQPGEMILETNFEYRQKLFGFFESALFVDAGNVWTLGFNQGGSSAVTPSEGTTLPDENNRNVAGKFQFNSFLQQLGVTVGAGLRLDFDFMLIRFDVGVRAFDPARPDGHYFVLPDLRWSDFKFLNSGNNQVLLNIGIGYPF</sequence>
<evidence type="ECO:0000256" key="3">
    <source>
        <dbReference type="ARBA" id="ARBA00022729"/>
    </source>
</evidence>
<name>A0ABM7VFK5_9BACT</name>
<keyword evidence="3" id="KW-0732">Signal</keyword>
<evidence type="ECO:0000256" key="4">
    <source>
        <dbReference type="ARBA" id="ARBA00023136"/>
    </source>
</evidence>
<protein>
    <submittedName>
        <fullName evidence="8">Membrane protein</fullName>
    </submittedName>
</protein>
<feature type="domain" description="POTRA" evidence="7">
    <location>
        <begin position="129"/>
        <end position="192"/>
    </location>
</feature>
<evidence type="ECO:0000256" key="5">
    <source>
        <dbReference type="ARBA" id="ARBA00023237"/>
    </source>
</evidence>
<dbReference type="InterPro" id="IPR039910">
    <property type="entry name" value="D15-like"/>
</dbReference>
<evidence type="ECO:0000259" key="7">
    <source>
        <dbReference type="Pfam" id="PF07244"/>
    </source>
</evidence>
<dbReference type="Proteomes" id="UP001354989">
    <property type="component" value="Chromosome"/>
</dbReference>
<keyword evidence="9" id="KW-1185">Reference proteome</keyword>
<reference evidence="8 9" key="1">
    <citation type="submission" date="2021-12" db="EMBL/GenBank/DDBJ databases">
        <title>Genome sequencing of bacteria with rrn-lacking chromosome and rrn-plasmid.</title>
        <authorList>
            <person name="Anda M."/>
            <person name="Iwasaki W."/>
        </authorList>
    </citation>
    <scope>NUCLEOTIDE SEQUENCE [LARGE SCALE GENOMIC DNA]</scope>
    <source>
        <strain evidence="8 9">NBRC 101262</strain>
    </source>
</reference>
<evidence type="ECO:0000256" key="2">
    <source>
        <dbReference type="ARBA" id="ARBA00022692"/>
    </source>
</evidence>
<evidence type="ECO:0000259" key="6">
    <source>
        <dbReference type="Pfam" id="PF01103"/>
    </source>
</evidence>
<comment type="subcellular location">
    <subcellularLocation>
        <location evidence="1">Membrane</location>
    </subcellularLocation>
</comment>
<evidence type="ECO:0000313" key="9">
    <source>
        <dbReference type="Proteomes" id="UP001354989"/>
    </source>
</evidence>
<gene>
    <name evidence="8" type="ORF">PEPS_20370</name>
</gene>
<organism evidence="8 9">
    <name type="scientific">Persicobacter psychrovividus</name>
    <dbReference type="NCBI Taxonomy" id="387638"/>
    <lineage>
        <taxon>Bacteria</taxon>
        <taxon>Pseudomonadati</taxon>
        <taxon>Bacteroidota</taxon>
        <taxon>Cytophagia</taxon>
        <taxon>Cytophagales</taxon>
        <taxon>Persicobacteraceae</taxon>
        <taxon>Persicobacter</taxon>
    </lineage>
</organism>
<keyword evidence="5" id="KW-0998">Cell outer membrane</keyword>
<keyword evidence="2" id="KW-0812">Transmembrane</keyword>
<feature type="domain" description="Bacterial surface antigen (D15)" evidence="6">
    <location>
        <begin position="452"/>
        <end position="785"/>
    </location>
</feature>
<dbReference type="PANTHER" id="PTHR12815">
    <property type="entry name" value="SORTING AND ASSEMBLY MACHINERY SAMM50 PROTEIN FAMILY MEMBER"/>
    <property type="match status" value="1"/>
</dbReference>
<dbReference type="RefSeq" id="WP_338396989.1">
    <property type="nucleotide sequence ID" value="NZ_AP025292.1"/>
</dbReference>
<dbReference type="Pfam" id="PF01103">
    <property type="entry name" value="Omp85"/>
    <property type="match status" value="1"/>
</dbReference>
<proteinExistence type="predicted"/>
<dbReference type="InterPro" id="IPR010827">
    <property type="entry name" value="BamA/TamA_POTRA"/>
</dbReference>